<evidence type="ECO:0000313" key="2">
    <source>
        <dbReference type="EMBL" id="RHZ49414.1"/>
    </source>
</evidence>
<reference evidence="2 3" key="1">
    <citation type="submission" date="2018-08" db="EMBL/GenBank/DDBJ databases">
        <title>Genome and evolution of the arbuscular mycorrhizal fungus Diversispora epigaea (formerly Glomus versiforme) and its bacterial endosymbionts.</title>
        <authorList>
            <person name="Sun X."/>
            <person name="Fei Z."/>
            <person name="Harrison M."/>
        </authorList>
    </citation>
    <scope>NUCLEOTIDE SEQUENCE [LARGE SCALE GENOMIC DNA]</scope>
    <source>
        <strain evidence="2 3">IT104</strain>
    </source>
</reference>
<name>A0A397GI38_9GLOM</name>
<evidence type="ECO:0000313" key="3">
    <source>
        <dbReference type="Proteomes" id="UP000266861"/>
    </source>
</evidence>
<feature type="region of interest" description="Disordered" evidence="1">
    <location>
        <begin position="72"/>
        <end position="138"/>
    </location>
</feature>
<feature type="compositionally biased region" description="Polar residues" evidence="1">
    <location>
        <begin position="113"/>
        <end position="123"/>
    </location>
</feature>
<feature type="region of interest" description="Disordered" evidence="1">
    <location>
        <begin position="15"/>
        <end position="35"/>
    </location>
</feature>
<feature type="compositionally biased region" description="Basic and acidic residues" evidence="1">
    <location>
        <begin position="129"/>
        <end position="138"/>
    </location>
</feature>
<feature type="compositionally biased region" description="Basic residues" evidence="1">
    <location>
        <begin position="77"/>
        <end position="87"/>
    </location>
</feature>
<evidence type="ECO:0000256" key="1">
    <source>
        <dbReference type="SAM" id="MobiDB-lite"/>
    </source>
</evidence>
<dbReference type="AlphaFoldDB" id="A0A397GI38"/>
<feature type="compositionally biased region" description="Basic and acidic residues" evidence="1">
    <location>
        <begin position="89"/>
        <end position="101"/>
    </location>
</feature>
<dbReference type="Proteomes" id="UP000266861">
    <property type="component" value="Unassembled WGS sequence"/>
</dbReference>
<proteinExistence type="predicted"/>
<accession>A0A397GI38</accession>
<gene>
    <name evidence="2" type="ORF">Glove_521g46</name>
</gene>
<feature type="compositionally biased region" description="Low complexity" evidence="1">
    <location>
        <begin position="25"/>
        <end position="35"/>
    </location>
</feature>
<dbReference type="EMBL" id="PQFF01000450">
    <property type="protein sequence ID" value="RHZ49414.1"/>
    <property type="molecule type" value="Genomic_DNA"/>
</dbReference>
<protein>
    <submittedName>
        <fullName evidence="2">Uncharacterized protein</fullName>
    </submittedName>
</protein>
<keyword evidence="3" id="KW-1185">Reference proteome</keyword>
<comment type="caution">
    <text evidence="2">The sequence shown here is derived from an EMBL/GenBank/DDBJ whole genome shotgun (WGS) entry which is preliminary data.</text>
</comment>
<sequence>MLQNEINQCHALTQSIDRRRFNKQSEASSRSSSNSTGKIGLKYFYKFLIAEPYLNQLNSYFLTTTKLTTSGGTIRRTSMKSTRKTIRRSTQEPRQNRKETTRTATKSTKGTIRGSTTRIMTKSTRNHKNRNEINKKDD</sequence>
<feature type="compositionally biased region" description="Low complexity" evidence="1">
    <location>
        <begin position="102"/>
        <end position="111"/>
    </location>
</feature>
<organism evidence="2 3">
    <name type="scientific">Diversispora epigaea</name>
    <dbReference type="NCBI Taxonomy" id="1348612"/>
    <lineage>
        <taxon>Eukaryota</taxon>
        <taxon>Fungi</taxon>
        <taxon>Fungi incertae sedis</taxon>
        <taxon>Mucoromycota</taxon>
        <taxon>Glomeromycotina</taxon>
        <taxon>Glomeromycetes</taxon>
        <taxon>Diversisporales</taxon>
        <taxon>Diversisporaceae</taxon>
        <taxon>Diversispora</taxon>
    </lineage>
</organism>